<dbReference type="InterPro" id="IPR013786">
    <property type="entry name" value="AcylCoA_DH/ox_N"/>
</dbReference>
<dbReference type="InterPro" id="IPR009100">
    <property type="entry name" value="AcylCoA_DH/oxidase_NM_dom_sf"/>
</dbReference>
<dbReference type="PANTHER" id="PTHR43831:SF1">
    <property type="entry name" value="ISOBUTYRYL-COA DEHYDROGENASE, MITOCHONDRIAL"/>
    <property type="match status" value="1"/>
</dbReference>
<dbReference type="EMBL" id="JAVRFF010000485">
    <property type="protein sequence ID" value="MDT0478445.1"/>
    <property type="molecule type" value="Genomic_DNA"/>
</dbReference>
<dbReference type="InterPro" id="IPR037069">
    <property type="entry name" value="AcylCoA_DH/ox_N_sf"/>
</dbReference>
<feature type="non-terminal residue" evidence="2">
    <location>
        <position position="91"/>
    </location>
</feature>
<dbReference type="Proteomes" id="UP001180489">
    <property type="component" value="Unassembled WGS sequence"/>
</dbReference>
<evidence type="ECO:0000313" key="3">
    <source>
        <dbReference type="Proteomes" id="UP001180489"/>
    </source>
</evidence>
<protein>
    <submittedName>
        <fullName evidence="2">Acyl-CoA dehydrogenase family protein</fullName>
    </submittedName>
</protein>
<evidence type="ECO:0000313" key="2">
    <source>
        <dbReference type="EMBL" id="MDT0478445.1"/>
    </source>
</evidence>
<comment type="caution">
    <text evidence="2">The sequence shown here is derived from an EMBL/GenBank/DDBJ whole genome shotgun (WGS) entry which is preliminary data.</text>
</comment>
<feature type="domain" description="Acyl-CoA dehydrogenase/oxidase N-terminal" evidence="1">
    <location>
        <begin position="6"/>
        <end position="91"/>
    </location>
</feature>
<gene>
    <name evidence="2" type="ORF">RM863_40715</name>
</gene>
<proteinExistence type="predicted"/>
<dbReference type="PANTHER" id="PTHR43831">
    <property type="entry name" value="ISOBUTYRYL-COA DEHYDROGENASE"/>
    <property type="match status" value="1"/>
</dbReference>
<keyword evidence="3" id="KW-1185">Reference proteome</keyword>
<dbReference type="Gene3D" id="1.10.540.10">
    <property type="entry name" value="Acyl-CoA dehydrogenase/oxidase, N-terminal domain"/>
    <property type="match status" value="1"/>
</dbReference>
<reference evidence="2" key="1">
    <citation type="submission" date="2024-05" db="EMBL/GenBank/DDBJ databases">
        <title>30 novel species of actinomycetes from the DSMZ collection.</title>
        <authorList>
            <person name="Nouioui I."/>
        </authorList>
    </citation>
    <scope>NUCLEOTIDE SEQUENCE</scope>
    <source>
        <strain evidence="2">DSM 41014</strain>
    </source>
</reference>
<sequence>MNFSLTEDQQAFADLAAQFAAKSLAPNAAEWDATGYFPEEVFKAAGELGFMGLYTNPDFGGLGLPRLDAAIIFEKLAYGDTSTAAFMTIHN</sequence>
<accession>A0ABU2UYS1</accession>
<evidence type="ECO:0000259" key="1">
    <source>
        <dbReference type="Pfam" id="PF02771"/>
    </source>
</evidence>
<name>A0ABU2UYS1_9ACTN</name>
<dbReference type="Pfam" id="PF02771">
    <property type="entry name" value="Acyl-CoA_dh_N"/>
    <property type="match status" value="1"/>
</dbReference>
<organism evidence="2 3">
    <name type="scientific">Streptomyces hintoniae</name>
    <dbReference type="NCBI Taxonomy" id="3075521"/>
    <lineage>
        <taxon>Bacteria</taxon>
        <taxon>Bacillati</taxon>
        <taxon>Actinomycetota</taxon>
        <taxon>Actinomycetes</taxon>
        <taxon>Kitasatosporales</taxon>
        <taxon>Streptomycetaceae</taxon>
        <taxon>Streptomyces</taxon>
    </lineage>
</organism>
<dbReference type="SUPFAM" id="SSF56645">
    <property type="entry name" value="Acyl-CoA dehydrogenase NM domain-like"/>
    <property type="match status" value="1"/>
</dbReference>
<dbReference type="InterPro" id="IPR052547">
    <property type="entry name" value="Mito_Isobutyryl-CoADH"/>
</dbReference>